<keyword evidence="5" id="KW-0410">Iron transport</keyword>
<keyword evidence="8" id="KW-0408">Iron</keyword>
<keyword evidence="10 15" id="KW-0798">TonB box</keyword>
<dbReference type="InterPro" id="IPR037066">
    <property type="entry name" value="Plug_dom_sf"/>
</dbReference>
<keyword evidence="7 16" id="KW-0732">Signal</keyword>
<dbReference type="RefSeq" id="WP_012148114.1">
    <property type="nucleotide sequence ID" value="NC_009850.1"/>
</dbReference>
<dbReference type="Pfam" id="PF00593">
    <property type="entry name" value="TonB_dep_Rec_b-barrel"/>
    <property type="match status" value="1"/>
</dbReference>
<evidence type="ECO:0000256" key="5">
    <source>
        <dbReference type="ARBA" id="ARBA00022496"/>
    </source>
</evidence>
<dbReference type="EMBL" id="CP000361">
    <property type="protein sequence ID" value="ABV68495.1"/>
    <property type="molecule type" value="Genomic_DNA"/>
</dbReference>
<feature type="domain" description="TonB-dependent receptor-like beta-barrel" evidence="17">
    <location>
        <begin position="252"/>
        <end position="673"/>
    </location>
</feature>
<evidence type="ECO:0000256" key="15">
    <source>
        <dbReference type="RuleBase" id="RU003357"/>
    </source>
</evidence>
<dbReference type="InterPro" id="IPR039426">
    <property type="entry name" value="TonB-dep_rcpt-like"/>
</dbReference>
<evidence type="ECO:0000256" key="12">
    <source>
        <dbReference type="ARBA" id="ARBA00023170"/>
    </source>
</evidence>
<evidence type="ECO:0000256" key="7">
    <source>
        <dbReference type="ARBA" id="ARBA00022729"/>
    </source>
</evidence>
<dbReference type="PROSITE" id="PS52016">
    <property type="entry name" value="TONB_DEPENDENT_REC_3"/>
    <property type="match status" value="1"/>
</dbReference>
<evidence type="ECO:0000313" key="20">
    <source>
        <dbReference type="Proteomes" id="UP000001136"/>
    </source>
</evidence>
<sequence length="701" mass="78375">MLKNKKILFLSLFVSSFLFANETTKLDEIKVSETSENSQTIQNGQISRENNLGILGNKDFMETPFNTISYTAEYIENLQAQNIQTIISKIDPSVYSSGSIGMLTENYNIRGFSSLPNDNILNGLYGMSPHYRTSPEFLEKINVLKGPNALLNGMAPGGSIGGAVSLVTKKAQNTPTRSISTSYSSDSLWGTHLDLGQRFGEKNQFGARFNGVYRSGDTAVDNQEAKTKLAHIAFDYKADRGQLSAEYLHSYDHIDGINRGITLVNGLSVPNPPKNTTLFAPNDTYITTIDDMFMLMGDYDITDNIFIYGKYGHSETDMDALAGWKRQVVNKNGKYDDTFVHQRMEMDKDSADIGTRFNFNTFGINHELTTNLTYYHNNNHFEMKMYPTIYSTNIYNPNYSGLKLDKSFSNVKPKKSAETELFSYGFADNMSMFDDRLNIIFGLREQNVIQESFSIVTGQRTSKYDENELTPAVAVSYKFTDSVMAYANYIEGLTQGPTAPTTAANAGEMFSPYQTKQYETGIKLDFDHFTNALSIFQIEKPNGYTDPISNVYSVDGEQTNRGIEYNFFGDIFTDLRYMGGFSYIEAKNTKTAGGVNENKYATGVPKYQGKLGLEYDITNSFSVNANASAMSKQYINADNSLSISGRTIYDVGAKYKSKIGNFPTTFKADIYNVMDKDYWAGELGSGLGAPRTFMFSVKLDF</sequence>
<evidence type="ECO:0000256" key="4">
    <source>
        <dbReference type="ARBA" id="ARBA00022452"/>
    </source>
</evidence>
<evidence type="ECO:0000259" key="17">
    <source>
        <dbReference type="Pfam" id="PF00593"/>
    </source>
</evidence>
<name>A8EX22_ALIB4</name>
<evidence type="ECO:0000256" key="11">
    <source>
        <dbReference type="ARBA" id="ARBA00023136"/>
    </source>
</evidence>
<dbReference type="NCBIfam" id="TIGR01783">
    <property type="entry name" value="TonB-siderophor"/>
    <property type="match status" value="1"/>
</dbReference>
<dbReference type="GO" id="GO:0015344">
    <property type="term" value="F:siderophore uptake transmembrane transporter activity"/>
    <property type="evidence" value="ECO:0007669"/>
    <property type="project" value="TreeGrafter"/>
</dbReference>
<feature type="signal peptide" evidence="16">
    <location>
        <begin position="1"/>
        <end position="20"/>
    </location>
</feature>
<feature type="domain" description="TonB-dependent receptor plug" evidence="18">
    <location>
        <begin position="61"/>
        <end position="158"/>
    </location>
</feature>
<accession>A8EX22</accession>
<feature type="chain" id="PRO_5002719440" evidence="16">
    <location>
        <begin position="21"/>
        <end position="701"/>
    </location>
</feature>
<dbReference type="GO" id="GO:0009279">
    <property type="term" value="C:cell outer membrane"/>
    <property type="evidence" value="ECO:0007669"/>
    <property type="project" value="UniProtKB-SubCell"/>
</dbReference>
<dbReference type="Gene3D" id="2.170.130.10">
    <property type="entry name" value="TonB-dependent receptor, plug domain"/>
    <property type="match status" value="1"/>
</dbReference>
<protein>
    <submittedName>
        <fullName evidence="19">TonB-dependent receptor protein</fullName>
    </submittedName>
</protein>
<dbReference type="GO" id="GO:0015891">
    <property type="term" value="P:siderophore transport"/>
    <property type="evidence" value="ECO:0007669"/>
    <property type="project" value="InterPro"/>
</dbReference>
<dbReference type="GeneID" id="24305653"/>
<dbReference type="InterPro" id="IPR010917">
    <property type="entry name" value="TonB_rcpt_CS"/>
</dbReference>
<comment type="subcellular location">
    <subcellularLocation>
        <location evidence="1 14">Cell outer membrane</location>
        <topology evidence="1 14">Multi-pass membrane protein</topology>
    </subcellularLocation>
</comment>
<dbReference type="STRING" id="367737.Abu_2287"/>
<evidence type="ECO:0000256" key="9">
    <source>
        <dbReference type="ARBA" id="ARBA00023065"/>
    </source>
</evidence>
<dbReference type="InterPro" id="IPR012910">
    <property type="entry name" value="Plug_dom"/>
</dbReference>
<keyword evidence="11 14" id="KW-0472">Membrane</keyword>
<dbReference type="AlphaFoldDB" id="A8EX22"/>
<evidence type="ECO:0000259" key="18">
    <source>
        <dbReference type="Pfam" id="PF07715"/>
    </source>
</evidence>
<dbReference type="HOGENOM" id="CLU_008287_22_0_7"/>
<dbReference type="PANTHER" id="PTHR32552">
    <property type="entry name" value="FERRICHROME IRON RECEPTOR-RELATED"/>
    <property type="match status" value="1"/>
</dbReference>
<evidence type="ECO:0000313" key="19">
    <source>
        <dbReference type="EMBL" id="ABV68495.1"/>
    </source>
</evidence>
<dbReference type="PANTHER" id="PTHR32552:SF82">
    <property type="entry name" value="FCUA PROTEIN"/>
    <property type="match status" value="1"/>
</dbReference>
<dbReference type="eggNOG" id="COG4774">
    <property type="taxonomic scope" value="Bacteria"/>
</dbReference>
<reference evidence="19 20" key="1">
    <citation type="journal article" date="2007" name="PLoS ONE">
        <title>The complete genome sequence and analysis of the Epsilonproteobacterium Arcobacter butzleri.</title>
        <authorList>
            <person name="Miller W.G."/>
            <person name="Parker C.T."/>
            <person name="Rubenfield M."/>
            <person name="Mendz G.L."/>
            <person name="Woesten M.M.S.M."/>
            <person name="Ussery D.W."/>
            <person name="Stolz J.F."/>
            <person name="Binnewies T.T."/>
            <person name="Hallin P.F."/>
            <person name="Wang G."/>
            <person name="Malek J.A."/>
            <person name="Rogosin A."/>
            <person name="Stanker L.H."/>
            <person name="Mandrell R.E."/>
        </authorList>
    </citation>
    <scope>NUCLEOTIDE SEQUENCE [LARGE SCALE GENOMIC DNA]</scope>
    <source>
        <strain evidence="19 20">RM4018</strain>
    </source>
</reference>
<organism evidence="19 20">
    <name type="scientific">Aliarcobacter butzleri (strain RM4018)</name>
    <name type="common">Arcobacter butzleri</name>
    <dbReference type="NCBI Taxonomy" id="367737"/>
    <lineage>
        <taxon>Bacteria</taxon>
        <taxon>Pseudomonadati</taxon>
        <taxon>Campylobacterota</taxon>
        <taxon>Epsilonproteobacteria</taxon>
        <taxon>Campylobacterales</taxon>
        <taxon>Arcobacteraceae</taxon>
        <taxon>Aliarcobacter</taxon>
    </lineage>
</organism>
<evidence type="ECO:0000256" key="1">
    <source>
        <dbReference type="ARBA" id="ARBA00004571"/>
    </source>
</evidence>
<dbReference type="CDD" id="cd01347">
    <property type="entry name" value="ligand_gated_channel"/>
    <property type="match status" value="1"/>
</dbReference>
<evidence type="ECO:0000256" key="3">
    <source>
        <dbReference type="ARBA" id="ARBA00022448"/>
    </source>
</evidence>
<evidence type="ECO:0000256" key="8">
    <source>
        <dbReference type="ARBA" id="ARBA00023004"/>
    </source>
</evidence>
<keyword evidence="6 14" id="KW-0812">Transmembrane</keyword>
<keyword evidence="9" id="KW-0406">Ion transport</keyword>
<proteinExistence type="inferred from homology"/>
<dbReference type="InterPro" id="IPR010105">
    <property type="entry name" value="TonB_sidphr_rcpt"/>
</dbReference>
<comment type="similarity">
    <text evidence="2 14 15">Belongs to the TonB-dependent receptor family.</text>
</comment>
<evidence type="ECO:0000256" key="6">
    <source>
        <dbReference type="ARBA" id="ARBA00022692"/>
    </source>
</evidence>
<keyword evidence="3 14" id="KW-0813">Transport</keyword>
<gene>
    <name evidence="19" type="ordered locus">Abu_2287</name>
</gene>
<dbReference type="GO" id="GO:0038023">
    <property type="term" value="F:signaling receptor activity"/>
    <property type="evidence" value="ECO:0007669"/>
    <property type="project" value="InterPro"/>
</dbReference>
<dbReference type="Proteomes" id="UP000001136">
    <property type="component" value="Chromosome"/>
</dbReference>
<dbReference type="InterPro" id="IPR036942">
    <property type="entry name" value="Beta-barrel_TonB_sf"/>
</dbReference>
<evidence type="ECO:0000256" key="14">
    <source>
        <dbReference type="PROSITE-ProRule" id="PRU01360"/>
    </source>
</evidence>
<keyword evidence="4 14" id="KW-1134">Transmembrane beta strand</keyword>
<evidence type="ECO:0000256" key="16">
    <source>
        <dbReference type="SAM" id="SignalP"/>
    </source>
</evidence>
<keyword evidence="12 19" id="KW-0675">Receptor</keyword>
<dbReference type="Pfam" id="PF07715">
    <property type="entry name" value="Plug"/>
    <property type="match status" value="1"/>
</dbReference>
<dbReference type="SUPFAM" id="SSF56935">
    <property type="entry name" value="Porins"/>
    <property type="match status" value="1"/>
</dbReference>
<keyword evidence="20" id="KW-1185">Reference proteome</keyword>
<dbReference type="KEGG" id="abu:Abu_2287"/>
<dbReference type="InterPro" id="IPR000531">
    <property type="entry name" value="Beta-barrel_TonB"/>
</dbReference>
<dbReference type="Gene3D" id="2.40.170.20">
    <property type="entry name" value="TonB-dependent receptor, beta-barrel domain"/>
    <property type="match status" value="1"/>
</dbReference>
<evidence type="ECO:0000256" key="2">
    <source>
        <dbReference type="ARBA" id="ARBA00009810"/>
    </source>
</evidence>
<evidence type="ECO:0000256" key="10">
    <source>
        <dbReference type="ARBA" id="ARBA00023077"/>
    </source>
</evidence>
<keyword evidence="13 14" id="KW-0998">Cell outer membrane</keyword>
<evidence type="ECO:0000256" key="13">
    <source>
        <dbReference type="ARBA" id="ARBA00023237"/>
    </source>
</evidence>
<dbReference type="PROSITE" id="PS01156">
    <property type="entry name" value="TONB_DEPENDENT_REC_2"/>
    <property type="match status" value="1"/>
</dbReference>